<dbReference type="PANTHER" id="PTHR37349">
    <property type="entry name" value="TESTIS-EXPRESSED PROTEIN 12"/>
    <property type="match status" value="1"/>
</dbReference>
<name>A0AAV6G2E0_9TELE</name>
<accession>A0AAV6G2E0</accession>
<dbReference type="Pfam" id="PF15219">
    <property type="entry name" value="TEX12"/>
    <property type="match status" value="1"/>
</dbReference>
<proteinExistence type="predicted"/>
<dbReference type="InterPro" id="IPR029193">
    <property type="entry name" value="TEX12"/>
</dbReference>
<protein>
    <recommendedName>
        <fullName evidence="4">Testis-expressed protein 12</fullName>
    </recommendedName>
</protein>
<dbReference type="Proteomes" id="UP000823561">
    <property type="component" value="Chromosome 16"/>
</dbReference>
<keyword evidence="3" id="KW-1185">Reference proteome</keyword>
<comment type="caution">
    <text evidence="2">The sequence shown here is derived from an EMBL/GenBank/DDBJ whole genome shotgun (WGS) entry which is preliminary data.</text>
</comment>
<feature type="compositionally biased region" description="Polar residues" evidence="1">
    <location>
        <begin position="1"/>
        <end position="11"/>
    </location>
</feature>
<dbReference type="PANTHER" id="PTHR37349:SF1">
    <property type="entry name" value="TESTIS-EXPRESSED PROTEIN 12"/>
    <property type="match status" value="1"/>
</dbReference>
<sequence length="126" mass="14041">MAAKRTQTSCHVSRGGVDSKISKPKMIDQSTDSPTKKVKGVDMNVTPKSHEIPHGLEGAMSEANRSLNMLFSEFTELLRERVSVDSSQVNELDDILMEARSLESHLKEKKEHLRHSLAVISEKLQG</sequence>
<organism evidence="2 3">
    <name type="scientific">Alosa alosa</name>
    <name type="common">allis shad</name>
    <dbReference type="NCBI Taxonomy" id="278164"/>
    <lineage>
        <taxon>Eukaryota</taxon>
        <taxon>Metazoa</taxon>
        <taxon>Chordata</taxon>
        <taxon>Craniata</taxon>
        <taxon>Vertebrata</taxon>
        <taxon>Euteleostomi</taxon>
        <taxon>Actinopterygii</taxon>
        <taxon>Neopterygii</taxon>
        <taxon>Teleostei</taxon>
        <taxon>Clupei</taxon>
        <taxon>Clupeiformes</taxon>
        <taxon>Clupeoidei</taxon>
        <taxon>Clupeidae</taxon>
        <taxon>Alosa</taxon>
    </lineage>
</organism>
<evidence type="ECO:0008006" key="4">
    <source>
        <dbReference type="Google" id="ProtNLM"/>
    </source>
</evidence>
<dbReference type="AlphaFoldDB" id="A0AAV6G2E0"/>
<evidence type="ECO:0000313" key="3">
    <source>
        <dbReference type="Proteomes" id="UP000823561"/>
    </source>
</evidence>
<gene>
    <name evidence="2" type="ORF">AALO_G00208020</name>
</gene>
<evidence type="ECO:0000313" key="2">
    <source>
        <dbReference type="EMBL" id="KAG5268081.1"/>
    </source>
</evidence>
<evidence type="ECO:0000256" key="1">
    <source>
        <dbReference type="SAM" id="MobiDB-lite"/>
    </source>
</evidence>
<reference evidence="2" key="1">
    <citation type="submission" date="2020-10" db="EMBL/GenBank/DDBJ databases">
        <title>Chromosome-scale genome assembly of the Allis shad, Alosa alosa.</title>
        <authorList>
            <person name="Margot Z."/>
            <person name="Christophe K."/>
            <person name="Cabau C."/>
            <person name="Louis A."/>
            <person name="Berthelot C."/>
            <person name="Parey E."/>
            <person name="Roest Crollius H."/>
            <person name="Montfort J."/>
            <person name="Robinson-Rechavi M."/>
            <person name="Bucao C."/>
            <person name="Bouchez O."/>
            <person name="Gislard M."/>
            <person name="Lluch J."/>
            <person name="Milhes M."/>
            <person name="Lampietro C."/>
            <person name="Lopez Roques C."/>
            <person name="Donnadieu C."/>
            <person name="Braasch I."/>
            <person name="Desvignes T."/>
            <person name="Postlethwait J."/>
            <person name="Bobe J."/>
            <person name="Guiguen Y."/>
        </authorList>
    </citation>
    <scope>NUCLEOTIDE SEQUENCE</scope>
    <source>
        <strain evidence="2">M-15738</strain>
        <tissue evidence="2">Blood</tissue>
    </source>
</reference>
<dbReference type="EMBL" id="JADWDJ010000016">
    <property type="protein sequence ID" value="KAG5268081.1"/>
    <property type="molecule type" value="Genomic_DNA"/>
</dbReference>
<feature type="region of interest" description="Disordered" evidence="1">
    <location>
        <begin position="1"/>
        <end position="54"/>
    </location>
</feature>